<dbReference type="Proteomes" id="UP000039865">
    <property type="component" value="Unassembled WGS sequence"/>
</dbReference>
<keyword evidence="3" id="KW-1185">Reference proteome</keyword>
<dbReference type="AlphaFoldDB" id="A0A077ZT56"/>
<sequence length="389" mass="45120">MGLPIQKSNNFQIRQKSKENLVDESKRGVLPSQLLSTWYVMKATQNKTIRQAHLHAKGLKQQQLAKLNMNESKASFIRQDTSPITISSSLEYIHYQNQDLSGTLPKINAIRNNYDSEQSQQVLEQEQSVQSLKNQDLQNTSSLESISNNTIVKDLRMKLVNFRKLNHRKLHMQSEAQKVQKQIFEVQNSTSQNIKIKNQIDSKSTLLNYALESRGLSVNRFSNKFPISQILGDFTKSEFKSNRSRQKSNVDIQDYSQRIKKMRVLFLKNNYSNVSMDHSAETLIDKSYRGQQYIEEPQLTFSDLRNDLQIRAMHLTPQKTQTKKMIIIQNQNSFKLHKNDKVKIVSPKLPQSETSSTDEDYDSEINLSPSQSLCKPKFQAFIKRKKIFQ</sequence>
<organism evidence="2 3">
    <name type="scientific">Stylonychia lemnae</name>
    <name type="common">Ciliate</name>
    <dbReference type="NCBI Taxonomy" id="5949"/>
    <lineage>
        <taxon>Eukaryota</taxon>
        <taxon>Sar</taxon>
        <taxon>Alveolata</taxon>
        <taxon>Ciliophora</taxon>
        <taxon>Intramacronucleata</taxon>
        <taxon>Spirotrichea</taxon>
        <taxon>Stichotrichia</taxon>
        <taxon>Sporadotrichida</taxon>
        <taxon>Oxytrichidae</taxon>
        <taxon>Stylonychinae</taxon>
        <taxon>Stylonychia</taxon>
    </lineage>
</organism>
<feature type="region of interest" description="Disordered" evidence="1">
    <location>
        <begin position="345"/>
        <end position="366"/>
    </location>
</feature>
<dbReference type="InParanoid" id="A0A077ZT56"/>
<gene>
    <name evidence="2" type="primary">Contig15898.g16946</name>
    <name evidence="2" type="ORF">STYLEM_1708</name>
</gene>
<protein>
    <submittedName>
        <fullName evidence="2">Uncharacterized protein</fullName>
    </submittedName>
</protein>
<evidence type="ECO:0000256" key="1">
    <source>
        <dbReference type="SAM" id="MobiDB-lite"/>
    </source>
</evidence>
<evidence type="ECO:0000313" key="2">
    <source>
        <dbReference type="EMBL" id="CDW72744.1"/>
    </source>
</evidence>
<evidence type="ECO:0000313" key="3">
    <source>
        <dbReference type="Proteomes" id="UP000039865"/>
    </source>
</evidence>
<dbReference type="EMBL" id="CCKQ01001635">
    <property type="protein sequence ID" value="CDW72744.1"/>
    <property type="molecule type" value="Genomic_DNA"/>
</dbReference>
<name>A0A077ZT56_STYLE</name>
<accession>A0A077ZT56</accession>
<reference evidence="2 3" key="1">
    <citation type="submission" date="2014-06" db="EMBL/GenBank/DDBJ databases">
        <authorList>
            <person name="Swart Estienne"/>
        </authorList>
    </citation>
    <scope>NUCLEOTIDE SEQUENCE [LARGE SCALE GENOMIC DNA]</scope>
    <source>
        <strain evidence="2 3">130c</strain>
    </source>
</reference>
<proteinExistence type="predicted"/>